<feature type="region of interest" description="Disordered" evidence="1">
    <location>
        <begin position="54"/>
        <end position="83"/>
    </location>
</feature>
<proteinExistence type="predicted"/>
<reference evidence="2" key="1">
    <citation type="submission" date="2021-08" db="EMBL/GenBank/DDBJ databases">
        <title>WGS assembly of Ceratopteris richardii.</title>
        <authorList>
            <person name="Marchant D.B."/>
            <person name="Chen G."/>
            <person name="Jenkins J."/>
            <person name="Shu S."/>
            <person name="Leebens-Mack J."/>
            <person name="Grimwood J."/>
            <person name="Schmutz J."/>
            <person name="Soltis P."/>
            <person name="Soltis D."/>
            <person name="Chen Z.-H."/>
        </authorList>
    </citation>
    <scope>NUCLEOTIDE SEQUENCE</scope>
    <source>
        <strain evidence="2">Whitten #5841</strain>
        <tissue evidence="2">Leaf</tissue>
    </source>
</reference>
<feature type="compositionally biased region" description="Polar residues" evidence="1">
    <location>
        <begin position="70"/>
        <end position="83"/>
    </location>
</feature>
<evidence type="ECO:0000313" key="3">
    <source>
        <dbReference type="Proteomes" id="UP000825935"/>
    </source>
</evidence>
<organism evidence="2 3">
    <name type="scientific">Ceratopteris richardii</name>
    <name type="common">Triangle waterfern</name>
    <dbReference type="NCBI Taxonomy" id="49495"/>
    <lineage>
        <taxon>Eukaryota</taxon>
        <taxon>Viridiplantae</taxon>
        <taxon>Streptophyta</taxon>
        <taxon>Embryophyta</taxon>
        <taxon>Tracheophyta</taxon>
        <taxon>Polypodiopsida</taxon>
        <taxon>Polypodiidae</taxon>
        <taxon>Polypodiales</taxon>
        <taxon>Pteridineae</taxon>
        <taxon>Pteridaceae</taxon>
        <taxon>Parkerioideae</taxon>
        <taxon>Ceratopteris</taxon>
    </lineage>
</organism>
<name>A0A8T2QK54_CERRI</name>
<dbReference type="Proteomes" id="UP000825935">
    <property type="component" value="Chromosome 34"/>
</dbReference>
<keyword evidence="3" id="KW-1185">Reference proteome</keyword>
<feature type="region of interest" description="Disordered" evidence="1">
    <location>
        <begin position="1"/>
        <end position="22"/>
    </location>
</feature>
<feature type="non-terminal residue" evidence="2">
    <location>
        <position position="83"/>
    </location>
</feature>
<comment type="caution">
    <text evidence="2">The sequence shown here is derived from an EMBL/GenBank/DDBJ whole genome shotgun (WGS) entry which is preliminary data.</text>
</comment>
<gene>
    <name evidence="2" type="ORF">KP509_34G016200</name>
</gene>
<dbReference type="EMBL" id="CM035439">
    <property type="protein sequence ID" value="KAH7283621.1"/>
    <property type="molecule type" value="Genomic_DNA"/>
</dbReference>
<evidence type="ECO:0000256" key="1">
    <source>
        <dbReference type="SAM" id="MobiDB-lite"/>
    </source>
</evidence>
<protein>
    <submittedName>
        <fullName evidence="2">Uncharacterized protein</fullName>
    </submittedName>
</protein>
<feature type="non-terminal residue" evidence="2">
    <location>
        <position position="1"/>
    </location>
</feature>
<accession>A0A8T2QK54</accession>
<feature type="compositionally biased region" description="Basic and acidic residues" evidence="1">
    <location>
        <begin position="1"/>
        <end position="17"/>
    </location>
</feature>
<dbReference type="AlphaFoldDB" id="A0A8T2QK54"/>
<sequence length="83" mass="9125">VGDKLHLREGNSPDHQLRPLNGGSLVKEMNRTMRSAEAVGCQSIRVGECSVKGRSTSSSRCRQSGRENVHLSNTNSYENPMPE</sequence>
<evidence type="ECO:0000313" key="2">
    <source>
        <dbReference type="EMBL" id="KAH7283621.1"/>
    </source>
</evidence>